<evidence type="ECO:0000259" key="2">
    <source>
        <dbReference type="PROSITE" id="PS51352"/>
    </source>
</evidence>
<dbReference type="PANTHER" id="PTHR42852:SF18">
    <property type="entry name" value="CHROMOSOME UNDETERMINED SCAFFOLD_47, WHOLE GENOME SHOTGUN SEQUENCE"/>
    <property type="match status" value="1"/>
</dbReference>
<dbReference type="InterPro" id="IPR013766">
    <property type="entry name" value="Thioredoxin_domain"/>
</dbReference>
<dbReference type="InterPro" id="IPR013740">
    <property type="entry name" value="Redoxin"/>
</dbReference>
<dbReference type="SUPFAM" id="SSF52833">
    <property type="entry name" value="Thioredoxin-like"/>
    <property type="match status" value="1"/>
</dbReference>
<dbReference type="Gene3D" id="3.40.30.10">
    <property type="entry name" value="Glutaredoxin"/>
    <property type="match status" value="1"/>
</dbReference>
<dbReference type="PROSITE" id="PS51352">
    <property type="entry name" value="THIOREDOXIN_2"/>
    <property type="match status" value="1"/>
</dbReference>
<protein>
    <submittedName>
        <fullName evidence="3">Redoxin family protein</fullName>
    </submittedName>
</protein>
<dbReference type="RefSeq" id="WP_382409788.1">
    <property type="nucleotide sequence ID" value="NZ_JBHSGU010000009.1"/>
</dbReference>
<accession>A0ABV9LZX8</accession>
<keyword evidence="1" id="KW-0472">Membrane</keyword>
<evidence type="ECO:0000313" key="3">
    <source>
        <dbReference type="EMBL" id="MFC4701369.1"/>
    </source>
</evidence>
<feature type="domain" description="Thioredoxin" evidence="2">
    <location>
        <begin position="46"/>
        <end position="178"/>
    </location>
</feature>
<keyword evidence="1" id="KW-0812">Transmembrane</keyword>
<name>A0ABV9LZX8_9ALTE</name>
<dbReference type="Proteomes" id="UP001595897">
    <property type="component" value="Unassembled WGS sequence"/>
</dbReference>
<keyword evidence="1" id="KW-1133">Transmembrane helix</keyword>
<feature type="transmembrane region" description="Helical" evidence="1">
    <location>
        <begin position="21"/>
        <end position="40"/>
    </location>
</feature>
<sequence length="178" mass="20131">MSKTNNMLKKEHSKTPKWLGYLRDAAVLLIVIAAIMYWQTRDMLASDGSMRVQQQNLVSLNGNVVPLLAENKPTLVYFFAPWCSVCALSIGNLAYLDEHKINVVVIALDYPNREAVEQFVDEHDVSSTVLFGHDTLKTQFQIQGYPSYYLINTKQEVISKSYGYSTAMGLKLREVFGT</sequence>
<dbReference type="InterPro" id="IPR036249">
    <property type="entry name" value="Thioredoxin-like_sf"/>
</dbReference>
<gene>
    <name evidence="3" type="ORF">ACFO4O_14460</name>
</gene>
<reference evidence="4" key="1">
    <citation type="journal article" date="2019" name="Int. J. Syst. Evol. Microbiol.">
        <title>The Global Catalogue of Microorganisms (GCM) 10K type strain sequencing project: providing services to taxonomists for standard genome sequencing and annotation.</title>
        <authorList>
            <consortium name="The Broad Institute Genomics Platform"/>
            <consortium name="The Broad Institute Genome Sequencing Center for Infectious Disease"/>
            <person name="Wu L."/>
            <person name="Ma J."/>
        </authorList>
    </citation>
    <scope>NUCLEOTIDE SEQUENCE [LARGE SCALE GENOMIC DNA]</scope>
    <source>
        <strain evidence="4">KACC 12507</strain>
    </source>
</reference>
<proteinExistence type="predicted"/>
<feature type="transmembrane region" description="Helical" evidence="1">
    <location>
        <begin position="75"/>
        <end position="96"/>
    </location>
</feature>
<dbReference type="InterPro" id="IPR050553">
    <property type="entry name" value="Thioredoxin_ResA/DsbE_sf"/>
</dbReference>
<keyword evidence="4" id="KW-1185">Reference proteome</keyword>
<organism evidence="3 4">
    <name type="scientific">Glaciecola siphonariae</name>
    <dbReference type="NCBI Taxonomy" id="521012"/>
    <lineage>
        <taxon>Bacteria</taxon>
        <taxon>Pseudomonadati</taxon>
        <taxon>Pseudomonadota</taxon>
        <taxon>Gammaproteobacteria</taxon>
        <taxon>Alteromonadales</taxon>
        <taxon>Alteromonadaceae</taxon>
        <taxon>Glaciecola</taxon>
    </lineage>
</organism>
<dbReference type="PANTHER" id="PTHR42852">
    <property type="entry name" value="THIOL:DISULFIDE INTERCHANGE PROTEIN DSBE"/>
    <property type="match status" value="1"/>
</dbReference>
<evidence type="ECO:0000256" key="1">
    <source>
        <dbReference type="SAM" id="Phobius"/>
    </source>
</evidence>
<evidence type="ECO:0000313" key="4">
    <source>
        <dbReference type="Proteomes" id="UP001595897"/>
    </source>
</evidence>
<dbReference type="Pfam" id="PF08534">
    <property type="entry name" value="Redoxin"/>
    <property type="match status" value="1"/>
</dbReference>
<dbReference type="EMBL" id="JBHSGU010000009">
    <property type="protein sequence ID" value="MFC4701369.1"/>
    <property type="molecule type" value="Genomic_DNA"/>
</dbReference>
<comment type="caution">
    <text evidence="3">The sequence shown here is derived from an EMBL/GenBank/DDBJ whole genome shotgun (WGS) entry which is preliminary data.</text>
</comment>